<dbReference type="GO" id="GO:0008483">
    <property type="term" value="F:transaminase activity"/>
    <property type="evidence" value="ECO:0007669"/>
    <property type="project" value="UniProtKB-KW"/>
</dbReference>
<dbReference type="PANTHER" id="PTHR43092">
    <property type="entry name" value="L-CYSTEINE DESULFHYDRASE"/>
    <property type="match status" value="1"/>
</dbReference>
<dbReference type="AlphaFoldDB" id="A0A0F4GVY4"/>
<evidence type="ECO:0000259" key="2">
    <source>
        <dbReference type="Pfam" id="PF00266"/>
    </source>
</evidence>
<comment type="caution">
    <text evidence="3">The sequence shown here is derived from an EMBL/GenBank/DDBJ whole genome shotgun (WGS) entry which is preliminary data.</text>
</comment>
<dbReference type="OrthoDB" id="5978656at2759"/>
<evidence type="ECO:0000313" key="4">
    <source>
        <dbReference type="Proteomes" id="UP000033647"/>
    </source>
</evidence>
<protein>
    <submittedName>
        <fullName evidence="3">Aminotransferase family protein</fullName>
    </submittedName>
</protein>
<dbReference type="InterPro" id="IPR015421">
    <property type="entry name" value="PyrdxlP-dep_Trfase_major"/>
</dbReference>
<dbReference type="STRING" id="1047168.A0A0F4GVY4"/>
<dbReference type="Pfam" id="PF00266">
    <property type="entry name" value="Aminotran_5"/>
    <property type="match status" value="1"/>
</dbReference>
<keyword evidence="1" id="KW-0663">Pyridoxal phosphate</keyword>
<keyword evidence="3" id="KW-0808">Transferase</keyword>
<evidence type="ECO:0000313" key="3">
    <source>
        <dbReference type="EMBL" id="KJY01585.1"/>
    </source>
</evidence>
<dbReference type="SUPFAM" id="SSF53383">
    <property type="entry name" value="PLP-dependent transferases"/>
    <property type="match status" value="1"/>
</dbReference>
<name>A0A0F4GVY4_9PEZI</name>
<sequence>MTGTNIGTYALRPAEPKHDQYSDVESIEFINCGEDAAKHFLFDPQHRNLNHGSFGTYPKAIKTIFRHFQDQCESRPDWFLRYELPQRINESRTAIAEYLNAPVQACVFVPNATTGVNAVLRNLVFQQGEVIIYFATIYGACQKSVEYILETTPAEARQVEYTYPISDDDLCAAFEKTVRGIKAEGKTPKVAIFDTIVSLPGVRVPFERLTKLCREHNVLSLIDGAHSVGHIPMDLNDLDPDFYVSNCHKWLFVPRGCAVFYVPVRNQHLMRSSLPTSHGFVPRGSSAINNPLPPSFSSTFVTQFGFTGTLDFSAYMCVPAALKWRSKVAHGNLRGEEAILAYCQQLAKDGGKLVADAFDTKVMENQEGTLGQCNLVNVPLTGLFEQAAGSDAATASKIVVWMAKTLTDEYNTFIAMIVYNNEIVVRLSSEIYLTLADFEWAAKTLEEVCERVRNREWKTPQK</sequence>
<dbReference type="PANTHER" id="PTHR43092:SF2">
    <property type="entry name" value="HERCYNYLCYSTEINE SULFOXIDE LYASE"/>
    <property type="match status" value="1"/>
</dbReference>
<dbReference type="EMBL" id="LAFY01000277">
    <property type="protein sequence ID" value="KJY01585.1"/>
    <property type="molecule type" value="Genomic_DNA"/>
</dbReference>
<proteinExistence type="predicted"/>
<evidence type="ECO:0000256" key="1">
    <source>
        <dbReference type="ARBA" id="ARBA00022898"/>
    </source>
</evidence>
<accession>A0A0F4GVY4</accession>
<reference evidence="3 4" key="1">
    <citation type="submission" date="2015-03" db="EMBL/GenBank/DDBJ databases">
        <title>RNA-seq based gene annotation and comparative genomics of four Zymoseptoria species reveal species-specific pathogenicity related genes and transposable element activity.</title>
        <authorList>
            <person name="Grandaubert J."/>
            <person name="Bhattacharyya A."/>
            <person name="Stukenbrock E.H."/>
        </authorList>
    </citation>
    <scope>NUCLEOTIDE SEQUENCE [LARGE SCALE GENOMIC DNA]</scope>
    <source>
        <strain evidence="3 4">Zb18110</strain>
    </source>
</reference>
<keyword evidence="3" id="KW-0032">Aminotransferase</keyword>
<dbReference type="Gene3D" id="3.40.640.10">
    <property type="entry name" value="Type I PLP-dependent aspartate aminotransferase-like (Major domain)"/>
    <property type="match status" value="1"/>
</dbReference>
<dbReference type="InterPro" id="IPR000192">
    <property type="entry name" value="Aminotrans_V_dom"/>
</dbReference>
<feature type="domain" description="Aminotransferase class V" evidence="2">
    <location>
        <begin position="84"/>
        <end position="275"/>
    </location>
</feature>
<keyword evidence="4" id="KW-1185">Reference proteome</keyword>
<organism evidence="3 4">
    <name type="scientific">Zymoseptoria brevis</name>
    <dbReference type="NCBI Taxonomy" id="1047168"/>
    <lineage>
        <taxon>Eukaryota</taxon>
        <taxon>Fungi</taxon>
        <taxon>Dikarya</taxon>
        <taxon>Ascomycota</taxon>
        <taxon>Pezizomycotina</taxon>
        <taxon>Dothideomycetes</taxon>
        <taxon>Dothideomycetidae</taxon>
        <taxon>Mycosphaerellales</taxon>
        <taxon>Mycosphaerellaceae</taxon>
        <taxon>Zymoseptoria</taxon>
    </lineage>
</organism>
<gene>
    <name evidence="3" type="ORF">TI39_contig285g00022</name>
</gene>
<dbReference type="InterPro" id="IPR015424">
    <property type="entry name" value="PyrdxlP-dep_Trfase"/>
</dbReference>
<dbReference type="Proteomes" id="UP000033647">
    <property type="component" value="Unassembled WGS sequence"/>
</dbReference>